<feature type="compositionally biased region" description="Basic and acidic residues" evidence="1">
    <location>
        <begin position="42"/>
        <end position="56"/>
    </location>
</feature>
<feature type="region of interest" description="Disordered" evidence="1">
    <location>
        <begin position="1"/>
        <end position="59"/>
    </location>
</feature>
<reference evidence="2 3" key="1">
    <citation type="journal article" date="2023" name="BMC Biol.">
        <title>The compact genome of the sponge Oopsacas minuta (Hexactinellida) is lacking key metazoan core genes.</title>
        <authorList>
            <person name="Santini S."/>
            <person name="Schenkelaars Q."/>
            <person name="Jourda C."/>
            <person name="Duchesne M."/>
            <person name="Belahbib H."/>
            <person name="Rocher C."/>
            <person name="Selva M."/>
            <person name="Riesgo A."/>
            <person name="Vervoort M."/>
            <person name="Leys S.P."/>
            <person name="Kodjabachian L."/>
            <person name="Le Bivic A."/>
            <person name="Borchiellini C."/>
            <person name="Claverie J.M."/>
            <person name="Renard E."/>
        </authorList>
    </citation>
    <scope>NUCLEOTIDE SEQUENCE [LARGE SCALE GENOMIC DNA]</scope>
    <source>
        <strain evidence="2">SPO-2</strain>
    </source>
</reference>
<proteinExistence type="predicted"/>
<evidence type="ECO:0000256" key="1">
    <source>
        <dbReference type="SAM" id="MobiDB-lite"/>
    </source>
</evidence>
<comment type="caution">
    <text evidence="2">The sequence shown here is derived from an EMBL/GenBank/DDBJ whole genome shotgun (WGS) entry which is preliminary data.</text>
</comment>
<organism evidence="2 3">
    <name type="scientific">Oopsacas minuta</name>
    <dbReference type="NCBI Taxonomy" id="111878"/>
    <lineage>
        <taxon>Eukaryota</taxon>
        <taxon>Metazoa</taxon>
        <taxon>Porifera</taxon>
        <taxon>Hexactinellida</taxon>
        <taxon>Hexasterophora</taxon>
        <taxon>Lyssacinosida</taxon>
        <taxon>Leucopsacidae</taxon>
        <taxon>Oopsacas</taxon>
    </lineage>
</organism>
<gene>
    <name evidence="2" type="ORF">LOD99_11656</name>
</gene>
<dbReference type="AlphaFoldDB" id="A0AAV7JK94"/>
<evidence type="ECO:0000313" key="3">
    <source>
        <dbReference type="Proteomes" id="UP001165289"/>
    </source>
</evidence>
<feature type="compositionally biased region" description="Low complexity" evidence="1">
    <location>
        <begin position="1"/>
        <end position="17"/>
    </location>
</feature>
<accession>A0AAV7JK94</accession>
<evidence type="ECO:0000313" key="2">
    <source>
        <dbReference type="EMBL" id="KAI6649289.1"/>
    </source>
</evidence>
<sequence length="124" mass="14197">MATVTQTTTKTKTLTIKPKPKQKYGYHRHNNLSPGRPHKLKRVSEDQKPLVKHSSESDEEPFFHRGTYIAARYGRTNLKNKSNGDRTYVIDDLSDDEDLDLIMPVHSTKRYHMGSCCSCTCSIL</sequence>
<keyword evidence="3" id="KW-1185">Reference proteome</keyword>
<protein>
    <submittedName>
        <fullName evidence="2">Uncharacterized protein</fullName>
    </submittedName>
</protein>
<feature type="compositionally biased region" description="Basic residues" evidence="1">
    <location>
        <begin position="18"/>
        <end position="41"/>
    </location>
</feature>
<dbReference type="Proteomes" id="UP001165289">
    <property type="component" value="Unassembled WGS sequence"/>
</dbReference>
<dbReference type="EMBL" id="JAKMXF010000321">
    <property type="protein sequence ID" value="KAI6649289.1"/>
    <property type="molecule type" value="Genomic_DNA"/>
</dbReference>
<name>A0AAV7JK94_9METZ</name>